<dbReference type="RefSeq" id="WP_247382172.1">
    <property type="nucleotide sequence ID" value="NZ_JALLGV010000014.1"/>
</dbReference>
<evidence type="ECO:0000313" key="2">
    <source>
        <dbReference type="Proteomes" id="UP001597119"/>
    </source>
</evidence>
<protein>
    <submittedName>
        <fullName evidence="1">Uncharacterized protein</fullName>
    </submittedName>
</protein>
<sequence length="63" mass="6979">MDDEFVFTDESGSVFGDGWNGLLVVQDVEQETASFADQAESELTILQAGEVDDKLQRVLEQII</sequence>
<name>A0ABD6CDN2_9EURY</name>
<dbReference type="EMBL" id="JBHUDJ010000012">
    <property type="protein sequence ID" value="MFD1588461.1"/>
    <property type="molecule type" value="Genomic_DNA"/>
</dbReference>
<gene>
    <name evidence="1" type="ORF">ACFR9U_15890</name>
</gene>
<reference evidence="1 2" key="1">
    <citation type="journal article" date="2019" name="Int. J. Syst. Evol. Microbiol.">
        <title>The Global Catalogue of Microorganisms (GCM) 10K type strain sequencing project: providing services to taxonomists for standard genome sequencing and annotation.</title>
        <authorList>
            <consortium name="The Broad Institute Genomics Platform"/>
            <consortium name="The Broad Institute Genome Sequencing Center for Infectious Disease"/>
            <person name="Wu L."/>
            <person name="Ma J."/>
        </authorList>
    </citation>
    <scope>NUCLEOTIDE SEQUENCE [LARGE SCALE GENOMIC DNA]</scope>
    <source>
        <strain evidence="1 2">CGMCC 1.12125</strain>
    </source>
</reference>
<comment type="caution">
    <text evidence="1">The sequence shown here is derived from an EMBL/GenBank/DDBJ whole genome shotgun (WGS) entry which is preliminary data.</text>
</comment>
<dbReference type="AlphaFoldDB" id="A0ABD6CDN2"/>
<dbReference type="Proteomes" id="UP001597119">
    <property type="component" value="Unassembled WGS sequence"/>
</dbReference>
<organism evidence="1 2">
    <name type="scientific">Halorientalis brevis</name>
    <dbReference type="NCBI Taxonomy" id="1126241"/>
    <lineage>
        <taxon>Archaea</taxon>
        <taxon>Methanobacteriati</taxon>
        <taxon>Methanobacteriota</taxon>
        <taxon>Stenosarchaea group</taxon>
        <taxon>Halobacteria</taxon>
        <taxon>Halobacteriales</taxon>
        <taxon>Haloarculaceae</taxon>
        <taxon>Halorientalis</taxon>
    </lineage>
</organism>
<evidence type="ECO:0000313" key="1">
    <source>
        <dbReference type="EMBL" id="MFD1588461.1"/>
    </source>
</evidence>
<proteinExistence type="predicted"/>
<keyword evidence="2" id="KW-1185">Reference proteome</keyword>
<accession>A0ABD6CDN2</accession>